<evidence type="ECO:0000313" key="3">
    <source>
        <dbReference type="EMBL" id="CUQ65866.1"/>
    </source>
</evidence>
<dbReference type="InterPro" id="IPR015947">
    <property type="entry name" value="PUA-like_sf"/>
</dbReference>
<accession>A0A0S4KRR0</accession>
<dbReference type="KEGG" id="nio:NITINOP_0891"/>
<evidence type="ECO:0000256" key="1">
    <source>
        <dbReference type="ARBA" id="ARBA00022553"/>
    </source>
</evidence>
<reference evidence="4" key="1">
    <citation type="submission" date="2015-09" db="EMBL/GenBank/DDBJ databases">
        <authorList>
            <person name="Daims H."/>
        </authorList>
    </citation>
    <scope>NUCLEOTIDE SEQUENCE [LARGE SCALE GENOMIC DNA]</scope>
</reference>
<feature type="domain" description="EVE" evidence="2">
    <location>
        <begin position="4"/>
        <end position="152"/>
    </location>
</feature>
<evidence type="ECO:0000313" key="4">
    <source>
        <dbReference type="Proteomes" id="UP000066284"/>
    </source>
</evidence>
<dbReference type="PANTHER" id="PTHR14087">
    <property type="entry name" value="THYMOCYTE NUCLEAR PROTEIN 1"/>
    <property type="match status" value="1"/>
</dbReference>
<dbReference type="FunFam" id="3.10.590.10:FF:000003">
    <property type="entry name" value="Thymocyte nuclear protein 1"/>
    <property type="match status" value="1"/>
</dbReference>
<evidence type="ECO:0000259" key="2">
    <source>
        <dbReference type="Pfam" id="PF01878"/>
    </source>
</evidence>
<dbReference type="Pfam" id="PF01878">
    <property type="entry name" value="EVE"/>
    <property type="match status" value="1"/>
</dbReference>
<name>A0A0S4KRR0_9BACT</name>
<dbReference type="Proteomes" id="UP000066284">
    <property type="component" value="Chromosome 1"/>
</dbReference>
<protein>
    <recommendedName>
        <fullName evidence="2">EVE domain-containing protein</fullName>
    </recommendedName>
</protein>
<dbReference type="InterPro" id="IPR002740">
    <property type="entry name" value="EVE_domain"/>
</dbReference>
<sequence length="157" mass="18444">MAVRYWLMKSEPSVFSIDDLQHAPEQTTCWDGVRNYQARNYMREMAVGDLVLFYHSNDNPPAVVGIARVVKTAYPDPTQFDKKDKHYDSASRPSDPRWDMVDIKYVRKLSRPLSLHELRKERLLRNMLLLQKGSRLSVQPVSRQEWEHILSMEKPAE</sequence>
<dbReference type="Gene3D" id="3.10.590.10">
    <property type="entry name" value="ph1033 like domains"/>
    <property type="match status" value="1"/>
</dbReference>
<dbReference type="SUPFAM" id="SSF88697">
    <property type="entry name" value="PUA domain-like"/>
    <property type="match status" value="1"/>
</dbReference>
<keyword evidence="1" id="KW-0597">Phosphoprotein</keyword>
<dbReference type="PANTHER" id="PTHR14087:SF7">
    <property type="entry name" value="THYMOCYTE NUCLEAR PROTEIN 1"/>
    <property type="match status" value="1"/>
</dbReference>
<dbReference type="OrthoDB" id="9791347at2"/>
<dbReference type="InterPro" id="IPR052181">
    <property type="entry name" value="5hmC_binding"/>
</dbReference>
<organism evidence="3 4">
    <name type="scientific">Candidatus Nitrospira inopinata</name>
    <dbReference type="NCBI Taxonomy" id="1715989"/>
    <lineage>
        <taxon>Bacteria</taxon>
        <taxon>Pseudomonadati</taxon>
        <taxon>Nitrospirota</taxon>
        <taxon>Nitrospiria</taxon>
        <taxon>Nitrospirales</taxon>
        <taxon>Nitrospiraceae</taxon>
        <taxon>Nitrospira</taxon>
    </lineage>
</organism>
<dbReference type="EMBL" id="LN885086">
    <property type="protein sequence ID" value="CUQ65866.1"/>
    <property type="molecule type" value="Genomic_DNA"/>
</dbReference>
<proteinExistence type="predicted"/>
<dbReference type="AlphaFoldDB" id="A0A0S4KRR0"/>
<keyword evidence="4" id="KW-1185">Reference proteome</keyword>
<dbReference type="CDD" id="cd21133">
    <property type="entry name" value="EVE"/>
    <property type="match status" value="1"/>
</dbReference>
<dbReference type="InterPro" id="IPR047197">
    <property type="entry name" value="THYN1-like_EVE"/>
</dbReference>
<gene>
    <name evidence="3" type="ORF">NITINOP_0891</name>
</gene>